<keyword evidence="4" id="KW-1185">Reference proteome</keyword>
<evidence type="ECO:0000313" key="3">
    <source>
        <dbReference type="EMBL" id="SEQ82397.1"/>
    </source>
</evidence>
<dbReference type="PRINTS" id="PR00394">
    <property type="entry name" value="RHSPROTEIN"/>
</dbReference>
<proteinExistence type="predicted"/>
<dbReference type="InterPro" id="IPR006530">
    <property type="entry name" value="YD"/>
</dbReference>
<dbReference type="InterPro" id="IPR050708">
    <property type="entry name" value="T6SS_VgrG/RHS"/>
</dbReference>
<feature type="domain" description="Teneurin-like YD-shell" evidence="2">
    <location>
        <begin position="11"/>
        <end position="305"/>
    </location>
</feature>
<evidence type="ECO:0000259" key="2">
    <source>
        <dbReference type="Pfam" id="PF25023"/>
    </source>
</evidence>
<dbReference type="PANTHER" id="PTHR32305:SF15">
    <property type="entry name" value="PROTEIN RHSA-RELATED"/>
    <property type="match status" value="1"/>
</dbReference>
<organism evidence="3 4">
    <name type="scientific">Lentzea xinjiangensis</name>
    <dbReference type="NCBI Taxonomy" id="402600"/>
    <lineage>
        <taxon>Bacteria</taxon>
        <taxon>Bacillati</taxon>
        <taxon>Actinomycetota</taxon>
        <taxon>Actinomycetes</taxon>
        <taxon>Pseudonocardiales</taxon>
        <taxon>Pseudonocardiaceae</taxon>
        <taxon>Lentzea</taxon>
    </lineage>
</organism>
<dbReference type="STRING" id="402600.SAMN05216188_105232"/>
<dbReference type="Pfam" id="PF25023">
    <property type="entry name" value="TEN_YD-shell"/>
    <property type="match status" value="1"/>
</dbReference>
<protein>
    <submittedName>
        <fullName evidence="3">RHS repeat-associated core domain-containing protein</fullName>
    </submittedName>
</protein>
<dbReference type="AlphaFoldDB" id="A0A1H9J6K8"/>
<dbReference type="RefSeq" id="WP_089951316.1">
    <property type="nucleotide sequence ID" value="NZ_FOFR01000005.1"/>
</dbReference>
<dbReference type="InterPro" id="IPR056823">
    <property type="entry name" value="TEN-like_YD-shell"/>
</dbReference>
<dbReference type="OrthoDB" id="4981820at2"/>
<accession>A0A1H9J6K8</accession>
<evidence type="ECO:0000313" key="4">
    <source>
        <dbReference type="Proteomes" id="UP000199352"/>
    </source>
</evidence>
<dbReference type="Gene3D" id="2.180.10.10">
    <property type="entry name" value="RHS repeat-associated core"/>
    <property type="match status" value="1"/>
</dbReference>
<dbReference type="Proteomes" id="UP000199352">
    <property type="component" value="Unassembled WGS sequence"/>
</dbReference>
<dbReference type="PANTHER" id="PTHR32305">
    <property type="match status" value="1"/>
</dbReference>
<gene>
    <name evidence="3" type="ORF">SAMN05216188_105232</name>
</gene>
<evidence type="ECO:0000256" key="1">
    <source>
        <dbReference type="ARBA" id="ARBA00022737"/>
    </source>
</evidence>
<reference evidence="4" key="1">
    <citation type="submission" date="2016-10" db="EMBL/GenBank/DDBJ databases">
        <authorList>
            <person name="Varghese N."/>
            <person name="Submissions S."/>
        </authorList>
    </citation>
    <scope>NUCLEOTIDE SEQUENCE [LARGE SCALE GENOMIC DNA]</scope>
    <source>
        <strain evidence="4">CGMCC 4.3525</strain>
    </source>
</reference>
<keyword evidence="1" id="KW-0677">Repeat</keyword>
<sequence length="454" mass="50960">MSRRLGEFGLTQTWDANHRLHTQAVTDQRRLVQRRAYTYRGDGAVTNIVDQLAGVRRFDLDTLGRVTGVQGPDHREEYAYDPSGNISYATGPLPMPGSRSHEGTLIRRAGGTRYTHDAQGRMTGRVSRTSSGRVRAWQYRWNSEDRLVSATTPDGATWRYFYDALGRRIAKVGPRERVDFTWDGTTLAEQMKSDGHTTTWDYQPGEFTPVTQTERVQAASQEWIDQQFYAIVTDLVGTPMELVDAAGELAWRQVTTVWGTPLTPARQRAYCPLRFPGQYHDVETGQNYNYHRYYDPESGGYQSGDPLGVAGGLRAHSYVLNPLNWVDPLGLVGDCPERKLKENEIYIYRAVKESELHDIHSNRGFSNPPGIESKYFSYTAEGAAAYGREAYRNWPDEGPYTIVRTIINKDLIPSDAVLPHVADVRGGLGGVALPTSVLPQLGRPRILPHSPLAR</sequence>
<dbReference type="NCBIfam" id="TIGR03696">
    <property type="entry name" value="Rhs_assc_core"/>
    <property type="match status" value="1"/>
</dbReference>
<dbReference type="InterPro" id="IPR022385">
    <property type="entry name" value="Rhs_assc_core"/>
</dbReference>
<name>A0A1H9J6K8_9PSEU</name>
<dbReference type="EMBL" id="FOFR01000005">
    <property type="protein sequence ID" value="SEQ82397.1"/>
    <property type="molecule type" value="Genomic_DNA"/>
</dbReference>
<dbReference type="NCBIfam" id="TIGR01643">
    <property type="entry name" value="YD_repeat_2x"/>
    <property type="match status" value="2"/>
</dbReference>